<evidence type="ECO:0000313" key="1">
    <source>
        <dbReference type="EMBL" id="MFK7161224.1"/>
    </source>
</evidence>
<proteinExistence type="predicted"/>
<organism evidence="1 2">
    <name type="scientific">Marinospirillum alkalitolerans</name>
    <dbReference type="NCBI Taxonomy" id="3123374"/>
    <lineage>
        <taxon>Bacteria</taxon>
        <taxon>Pseudomonadati</taxon>
        <taxon>Pseudomonadota</taxon>
        <taxon>Gammaproteobacteria</taxon>
        <taxon>Oceanospirillales</taxon>
        <taxon>Oceanospirillaceae</taxon>
        <taxon>Marinospirillum</taxon>
    </lineage>
</organism>
<protein>
    <recommendedName>
        <fullName evidence="3">DUF600 family protein</fullName>
    </recommendedName>
</protein>
<comment type="caution">
    <text evidence="1">The sequence shown here is derived from an EMBL/GenBank/DDBJ whole genome shotgun (WGS) entry which is preliminary data.</text>
</comment>
<evidence type="ECO:0008006" key="3">
    <source>
        <dbReference type="Google" id="ProtNLM"/>
    </source>
</evidence>
<accession>A0ABW8PZF0</accession>
<dbReference type="Proteomes" id="UP001621714">
    <property type="component" value="Unassembled WGS sequence"/>
</dbReference>
<dbReference type="EMBL" id="JBANFI010000005">
    <property type="protein sequence ID" value="MFK7161224.1"/>
    <property type="molecule type" value="Genomic_DNA"/>
</dbReference>
<gene>
    <name evidence="1" type="ORF">V6U78_09270</name>
</gene>
<dbReference type="RefSeq" id="WP_405339712.1">
    <property type="nucleotide sequence ID" value="NZ_JBANFI010000005.1"/>
</dbReference>
<keyword evidence="2" id="KW-1185">Reference proteome</keyword>
<dbReference type="SUPFAM" id="SSF160424">
    <property type="entry name" value="BH3703-like"/>
    <property type="match status" value="1"/>
</dbReference>
<sequence>MRIEDEIYVSLDQGIRLSLPSLWDQAWINITWLDDSIGVDGEYLSPETDEVQFFSVQDQAFDDLEDLYQIMMKRGDARWNRARYTLRPQGEFSFDVEWDQALADQVDVAH</sequence>
<name>A0ABW8PZF0_9GAMM</name>
<dbReference type="InterPro" id="IPR036170">
    <property type="entry name" value="YezG-like_sf"/>
</dbReference>
<reference evidence="1 2" key="1">
    <citation type="submission" date="2024-02" db="EMBL/GenBank/DDBJ databases">
        <title>Marinospirillum sp. MEB 164 isolated from Lonar lake sediment.</title>
        <authorList>
            <person name="Joshi A."/>
            <person name="Thite S."/>
        </authorList>
    </citation>
    <scope>NUCLEOTIDE SEQUENCE [LARGE SCALE GENOMIC DNA]</scope>
    <source>
        <strain evidence="1 2">MEB164</strain>
    </source>
</reference>
<evidence type="ECO:0000313" key="2">
    <source>
        <dbReference type="Proteomes" id="UP001621714"/>
    </source>
</evidence>